<dbReference type="GO" id="GO:0009088">
    <property type="term" value="P:threonine biosynthetic process"/>
    <property type="evidence" value="ECO:0007669"/>
    <property type="project" value="UniProtKB-KW"/>
</dbReference>
<dbReference type="InterPro" id="IPR000870">
    <property type="entry name" value="Homoserine_kinase"/>
</dbReference>
<organism evidence="9">
    <name type="scientific">freshwater metagenome</name>
    <dbReference type="NCBI Taxonomy" id="449393"/>
    <lineage>
        <taxon>unclassified sequences</taxon>
        <taxon>metagenomes</taxon>
        <taxon>ecological metagenomes</taxon>
    </lineage>
</organism>
<feature type="domain" description="GHMP kinase N-terminal" evidence="7">
    <location>
        <begin position="66"/>
        <end position="133"/>
    </location>
</feature>
<dbReference type="InterPro" id="IPR006204">
    <property type="entry name" value="GHMP_kinase_N_dom"/>
</dbReference>
<dbReference type="Pfam" id="PF08544">
    <property type="entry name" value="GHMP_kinases_C"/>
    <property type="match status" value="1"/>
</dbReference>
<keyword evidence="6" id="KW-0067">ATP-binding</keyword>
<protein>
    <submittedName>
        <fullName evidence="9">Unannotated protein</fullName>
    </submittedName>
</protein>
<dbReference type="PANTHER" id="PTHR20861:SF1">
    <property type="entry name" value="HOMOSERINE KINASE"/>
    <property type="match status" value="1"/>
</dbReference>
<dbReference type="Gene3D" id="3.30.230.10">
    <property type="match status" value="1"/>
</dbReference>
<feature type="domain" description="GHMP kinase C-terminal" evidence="8">
    <location>
        <begin position="193"/>
        <end position="263"/>
    </location>
</feature>
<keyword evidence="5" id="KW-0418">Kinase</keyword>
<evidence type="ECO:0000256" key="3">
    <source>
        <dbReference type="ARBA" id="ARBA00022697"/>
    </source>
</evidence>
<dbReference type="InterPro" id="IPR036554">
    <property type="entry name" value="GHMP_kinase_C_sf"/>
</dbReference>
<keyword evidence="1" id="KW-0028">Amino-acid biosynthesis</keyword>
<proteinExistence type="inferred from homology"/>
<sequence>MGLIMERRRLVTVPASSANLGPGFDSFAVALSLSMELEVTETGSFAVETDLEIARDRRNLAVRGFERLHPPDDFSFAIRSEIPLSGGLGTSAAAYLAGLMAADHLFELDADLLALGTELDGHPDNVAAALHGGFVVTTGGEVTRFDPPDGLEAVLVVPNEAVATREARAALPDQVPMADAVFNVAHGALLMLGLARGDFELIARGLDDRLHQTYRGPLYPRSYDLISRAKEFGALGATLSGAGPTVLAWTTFDTTGGVVEALSAEAGEWAQVKRVRFEPGGADVREL</sequence>
<dbReference type="PANTHER" id="PTHR20861">
    <property type="entry name" value="HOMOSERINE/4-DIPHOSPHOCYTIDYL-2-C-METHYL-D-ERYTHRITOL KINASE"/>
    <property type="match status" value="1"/>
</dbReference>
<dbReference type="GO" id="GO:0004413">
    <property type="term" value="F:homoserine kinase activity"/>
    <property type="evidence" value="ECO:0007669"/>
    <property type="project" value="InterPro"/>
</dbReference>
<reference evidence="9" key="1">
    <citation type="submission" date="2020-05" db="EMBL/GenBank/DDBJ databases">
        <authorList>
            <person name="Chiriac C."/>
            <person name="Salcher M."/>
            <person name="Ghai R."/>
            <person name="Kavagutti S V."/>
        </authorList>
    </citation>
    <scope>NUCLEOTIDE SEQUENCE</scope>
</reference>
<dbReference type="EMBL" id="CAESAO010000220">
    <property type="protein sequence ID" value="CAB4347441.1"/>
    <property type="molecule type" value="Genomic_DNA"/>
</dbReference>
<dbReference type="SUPFAM" id="SSF55060">
    <property type="entry name" value="GHMP Kinase, C-terminal domain"/>
    <property type="match status" value="1"/>
</dbReference>
<dbReference type="AlphaFoldDB" id="A0A6J5ZYG1"/>
<dbReference type="HAMAP" id="MF_00384">
    <property type="entry name" value="Homoser_kinase"/>
    <property type="match status" value="1"/>
</dbReference>
<dbReference type="PIRSF" id="PIRSF000676">
    <property type="entry name" value="Homoser_kin"/>
    <property type="match status" value="1"/>
</dbReference>
<evidence type="ECO:0000256" key="4">
    <source>
        <dbReference type="ARBA" id="ARBA00022741"/>
    </source>
</evidence>
<evidence type="ECO:0000256" key="2">
    <source>
        <dbReference type="ARBA" id="ARBA00022679"/>
    </source>
</evidence>
<name>A0A6J5ZYG1_9ZZZZ</name>
<evidence type="ECO:0000259" key="7">
    <source>
        <dbReference type="Pfam" id="PF00288"/>
    </source>
</evidence>
<evidence type="ECO:0000256" key="1">
    <source>
        <dbReference type="ARBA" id="ARBA00022605"/>
    </source>
</evidence>
<dbReference type="NCBIfam" id="TIGR00191">
    <property type="entry name" value="thrB"/>
    <property type="match status" value="1"/>
</dbReference>
<dbReference type="InterPro" id="IPR013750">
    <property type="entry name" value="GHMP_kinase_C_dom"/>
</dbReference>
<keyword evidence="4" id="KW-0547">Nucleotide-binding</keyword>
<gene>
    <name evidence="9" type="ORF">UFOPK3522_01693</name>
</gene>
<keyword evidence="3" id="KW-0791">Threonine biosynthesis</keyword>
<evidence type="ECO:0000256" key="5">
    <source>
        <dbReference type="ARBA" id="ARBA00022777"/>
    </source>
</evidence>
<dbReference type="Gene3D" id="3.30.70.890">
    <property type="entry name" value="GHMP kinase, C-terminal domain"/>
    <property type="match status" value="1"/>
</dbReference>
<dbReference type="SUPFAM" id="SSF54211">
    <property type="entry name" value="Ribosomal protein S5 domain 2-like"/>
    <property type="match status" value="1"/>
</dbReference>
<dbReference type="InterPro" id="IPR020568">
    <property type="entry name" value="Ribosomal_Su5_D2-typ_SF"/>
</dbReference>
<evidence type="ECO:0000259" key="8">
    <source>
        <dbReference type="Pfam" id="PF08544"/>
    </source>
</evidence>
<dbReference type="Pfam" id="PF00288">
    <property type="entry name" value="GHMP_kinases_N"/>
    <property type="match status" value="1"/>
</dbReference>
<dbReference type="PRINTS" id="PR00958">
    <property type="entry name" value="HOMSERKINASE"/>
</dbReference>
<evidence type="ECO:0000313" key="9">
    <source>
        <dbReference type="EMBL" id="CAB4347441.1"/>
    </source>
</evidence>
<evidence type="ECO:0000256" key="6">
    <source>
        <dbReference type="ARBA" id="ARBA00022840"/>
    </source>
</evidence>
<dbReference type="GO" id="GO:0005524">
    <property type="term" value="F:ATP binding"/>
    <property type="evidence" value="ECO:0007669"/>
    <property type="project" value="UniProtKB-KW"/>
</dbReference>
<dbReference type="InterPro" id="IPR014721">
    <property type="entry name" value="Ribsml_uS5_D2-typ_fold_subgr"/>
</dbReference>
<keyword evidence="2" id="KW-0808">Transferase</keyword>
<accession>A0A6J5ZYG1</accession>